<evidence type="ECO:0000313" key="3">
    <source>
        <dbReference type="Ensembl" id="ENSLLEP00000004983.1"/>
    </source>
</evidence>
<dbReference type="Pfam" id="PF08241">
    <property type="entry name" value="Methyltransf_11"/>
    <property type="match status" value="1"/>
</dbReference>
<dbReference type="Ensembl" id="ENSLLET00000005200.1">
    <property type="protein sequence ID" value="ENSLLEP00000004983.1"/>
    <property type="gene ID" value="ENSLLEG00000003179.1"/>
</dbReference>
<dbReference type="GeneTree" id="ENSGT00940000154786"/>
<protein>
    <recommendedName>
        <fullName evidence="2">Methyltransferase type 11 domain-containing protein</fullName>
    </recommendedName>
</protein>
<accession>A0A8C5LVQ8</accession>
<dbReference type="InterPro" id="IPR052356">
    <property type="entry name" value="Thiol_S-MT"/>
</dbReference>
<evidence type="ECO:0000256" key="1">
    <source>
        <dbReference type="SAM" id="Phobius"/>
    </source>
</evidence>
<dbReference type="PANTHER" id="PTHR45036:SF1">
    <property type="entry name" value="METHYLTRANSFERASE LIKE 7A"/>
    <property type="match status" value="1"/>
</dbReference>
<dbReference type="InterPro" id="IPR013216">
    <property type="entry name" value="Methyltransf_11"/>
</dbReference>
<name>A0A8C5LVQ8_9ANUR</name>
<dbReference type="SUPFAM" id="SSF53335">
    <property type="entry name" value="S-adenosyl-L-methionine-dependent methyltransferases"/>
    <property type="match status" value="1"/>
</dbReference>
<dbReference type="PANTHER" id="PTHR45036">
    <property type="entry name" value="METHYLTRANSFERASE LIKE 7B"/>
    <property type="match status" value="1"/>
</dbReference>
<reference evidence="3" key="2">
    <citation type="submission" date="2025-09" db="UniProtKB">
        <authorList>
            <consortium name="Ensembl"/>
        </authorList>
    </citation>
    <scope>IDENTIFICATION</scope>
</reference>
<keyword evidence="4" id="KW-1185">Reference proteome</keyword>
<dbReference type="CDD" id="cd02440">
    <property type="entry name" value="AdoMet_MTases"/>
    <property type="match status" value="1"/>
</dbReference>
<dbReference type="OrthoDB" id="416496at2759"/>
<dbReference type="Gene3D" id="3.40.50.150">
    <property type="entry name" value="Vaccinia Virus protein VP39"/>
    <property type="match status" value="1"/>
</dbReference>
<feature type="transmembrane region" description="Helical" evidence="1">
    <location>
        <begin position="6"/>
        <end position="31"/>
    </location>
</feature>
<evidence type="ECO:0000313" key="4">
    <source>
        <dbReference type="Proteomes" id="UP000694569"/>
    </source>
</evidence>
<dbReference type="GO" id="GO:0008757">
    <property type="term" value="F:S-adenosylmethionine-dependent methyltransferase activity"/>
    <property type="evidence" value="ECO:0007669"/>
    <property type="project" value="InterPro"/>
</dbReference>
<dbReference type="AlphaFoldDB" id="A0A8C5LVQ8"/>
<feature type="domain" description="Methyltransferase type 11" evidence="2">
    <location>
        <begin position="75"/>
        <end position="166"/>
    </location>
</feature>
<sequence>MSPIVLTLQMCLFLLTLPVFVLNVLGLWDILMKKMFPFIMLHINEMYSKSMDGIKRDLFSNLSDFENPSKELNLLEIGCGTGTNFKFYPNGCRITCLDINPNFQSYLTKSQVESDHLKFEGFIIASADNMGSVADESMDVVVCTLLVCCVPNTPKVLEEVQRVLKSPFLFLDKSHFLKKSGRSPFL</sequence>
<dbReference type="InterPro" id="IPR029063">
    <property type="entry name" value="SAM-dependent_MTases_sf"/>
</dbReference>
<keyword evidence="1" id="KW-0812">Transmembrane</keyword>
<dbReference type="Proteomes" id="UP000694569">
    <property type="component" value="Unplaced"/>
</dbReference>
<reference evidence="3" key="1">
    <citation type="submission" date="2025-08" db="UniProtKB">
        <authorList>
            <consortium name="Ensembl"/>
        </authorList>
    </citation>
    <scope>IDENTIFICATION</scope>
</reference>
<keyword evidence="1" id="KW-1133">Transmembrane helix</keyword>
<proteinExistence type="predicted"/>
<evidence type="ECO:0000259" key="2">
    <source>
        <dbReference type="Pfam" id="PF08241"/>
    </source>
</evidence>
<organism evidence="3 4">
    <name type="scientific">Leptobrachium leishanense</name>
    <name type="common">Leishan spiny toad</name>
    <dbReference type="NCBI Taxonomy" id="445787"/>
    <lineage>
        <taxon>Eukaryota</taxon>
        <taxon>Metazoa</taxon>
        <taxon>Chordata</taxon>
        <taxon>Craniata</taxon>
        <taxon>Vertebrata</taxon>
        <taxon>Euteleostomi</taxon>
        <taxon>Amphibia</taxon>
        <taxon>Batrachia</taxon>
        <taxon>Anura</taxon>
        <taxon>Pelobatoidea</taxon>
        <taxon>Megophryidae</taxon>
        <taxon>Leptobrachium</taxon>
    </lineage>
</organism>
<keyword evidence="1" id="KW-0472">Membrane</keyword>